<accession>A0ABR2KRU3</accession>
<dbReference type="SUPFAM" id="SSF53300">
    <property type="entry name" value="vWA-like"/>
    <property type="match status" value="1"/>
</dbReference>
<dbReference type="InterPro" id="IPR045052">
    <property type="entry name" value="Copine"/>
</dbReference>
<sequence>MGSRGGSPWSSGRLLFLSFQNATQVARISFQESHTYTILMILTDGIINDMRETTDAIVDATDAPLSIIIVGIGDTNFDAMDELDADDVPLRSSRGKVMSRDIVQFVPFRKFLQNKGFGLAEEVLAEVPRQVDEFCSTHGLTPQIA</sequence>
<dbReference type="InterPro" id="IPR010734">
    <property type="entry name" value="Copine_C"/>
</dbReference>
<keyword evidence="3" id="KW-1185">Reference proteome</keyword>
<dbReference type="Proteomes" id="UP001470230">
    <property type="component" value="Unassembled WGS sequence"/>
</dbReference>
<feature type="domain" description="Copine C-terminal" evidence="1">
    <location>
        <begin position="22"/>
        <end position="142"/>
    </location>
</feature>
<dbReference type="InterPro" id="IPR036465">
    <property type="entry name" value="vWFA_dom_sf"/>
</dbReference>
<protein>
    <recommendedName>
        <fullName evidence="1">Copine C-terminal domain-containing protein</fullName>
    </recommendedName>
</protein>
<reference evidence="2 3" key="1">
    <citation type="submission" date="2024-04" db="EMBL/GenBank/DDBJ databases">
        <title>Tritrichomonas musculus Genome.</title>
        <authorList>
            <person name="Alves-Ferreira E."/>
            <person name="Grigg M."/>
            <person name="Lorenzi H."/>
            <person name="Galac M."/>
        </authorList>
    </citation>
    <scope>NUCLEOTIDE SEQUENCE [LARGE SCALE GENOMIC DNA]</scope>
    <source>
        <strain evidence="2 3">EAF2021</strain>
    </source>
</reference>
<organism evidence="2 3">
    <name type="scientific">Tritrichomonas musculus</name>
    <dbReference type="NCBI Taxonomy" id="1915356"/>
    <lineage>
        <taxon>Eukaryota</taxon>
        <taxon>Metamonada</taxon>
        <taxon>Parabasalia</taxon>
        <taxon>Tritrichomonadida</taxon>
        <taxon>Tritrichomonadidae</taxon>
        <taxon>Tritrichomonas</taxon>
    </lineage>
</organism>
<name>A0ABR2KRU3_9EUKA</name>
<evidence type="ECO:0000259" key="1">
    <source>
        <dbReference type="Pfam" id="PF07002"/>
    </source>
</evidence>
<evidence type="ECO:0000313" key="3">
    <source>
        <dbReference type="Proteomes" id="UP001470230"/>
    </source>
</evidence>
<comment type="caution">
    <text evidence="2">The sequence shown here is derived from an EMBL/GenBank/DDBJ whole genome shotgun (WGS) entry which is preliminary data.</text>
</comment>
<proteinExistence type="predicted"/>
<dbReference type="PANTHER" id="PTHR10857">
    <property type="entry name" value="COPINE"/>
    <property type="match status" value="1"/>
</dbReference>
<dbReference type="EMBL" id="JAPFFF010000003">
    <property type="protein sequence ID" value="KAK8893481.1"/>
    <property type="molecule type" value="Genomic_DNA"/>
</dbReference>
<evidence type="ECO:0000313" key="2">
    <source>
        <dbReference type="EMBL" id="KAK8893481.1"/>
    </source>
</evidence>
<dbReference type="PANTHER" id="PTHR10857:SF106">
    <property type="entry name" value="C2 DOMAIN-CONTAINING PROTEIN"/>
    <property type="match status" value="1"/>
</dbReference>
<dbReference type="Pfam" id="PF07002">
    <property type="entry name" value="Copine"/>
    <property type="match status" value="1"/>
</dbReference>
<gene>
    <name evidence="2" type="ORF">M9Y10_021903</name>
</gene>